<dbReference type="AlphaFoldDB" id="A0A9Q0N644"/>
<gene>
    <name evidence="2" type="ORF">Bhyg_09240</name>
</gene>
<organism evidence="2 3">
    <name type="scientific">Pseudolycoriella hygida</name>
    <dbReference type="NCBI Taxonomy" id="35572"/>
    <lineage>
        <taxon>Eukaryota</taxon>
        <taxon>Metazoa</taxon>
        <taxon>Ecdysozoa</taxon>
        <taxon>Arthropoda</taxon>
        <taxon>Hexapoda</taxon>
        <taxon>Insecta</taxon>
        <taxon>Pterygota</taxon>
        <taxon>Neoptera</taxon>
        <taxon>Endopterygota</taxon>
        <taxon>Diptera</taxon>
        <taxon>Nematocera</taxon>
        <taxon>Sciaroidea</taxon>
        <taxon>Sciaridae</taxon>
        <taxon>Pseudolycoriella</taxon>
    </lineage>
</organism>
<dbReference type="Proteomes" id="UP001151699">
    <property type="component" value="Chromosome B"/>
</dbReference>
<dbReference type="PANTHER" id="PTHR11012:SF55">
    <property type="entry name" value="BHLH DOMAIN-CONTAINING PROTEIN"/>
    <property type="match status" value="1"/>
</dbReference>
<dbReference type="EMBL" id="WJQU01000002">
    <property type="protein sequence ID" value="KAJ6644273.1"/>
    <property type="molecule type" value="Genomic_DNA"/>
</dbReference>
<accession>A0A9Q0N644</accession>
<feature type="domain" description="CHK kinase-like" evidence="1">
    <location>
        <begin position="111"/>
        <end position="308"/>
    </location>
</feature>
<evidence type="ECO:0000313" key="2">
    <source>
        <dbReference type="EMBL" id="KAJ6644273.1"/>
    </source>
</evidence>
<feature type="non-terminal residue" evidence="2">
    <location>
        <position position="404"/>
    </location>
</feature>
<dbReference type="InterPro" id="IPR011009">
    <property type="entry name" value="Kinase-like_dom_sf"/>
</dbReference>
<evidence type="ECO:0000259" key="1">
    <source>
        <dbReference type="SMART" id="SM00587"/>
    </source>
</evidence>
<protein>
    <recommendedName>
        <fullName evidence="1">CHK kinase-like domain-containing protein</fullName>
    </recommendedName>
</protein>
<dbReference type="InterPro" id="IPR015897">
    <property type="entry name" value="CHK_kinase-like"/>
</dbReference>
<comment type="caution">
    <text evidence="2">The sequence shown here is derived from an EMBL/GenBank/DDBJ whole genome shotgun (WGS) entry which is preliminary data.</text>
</comment>
<name>A0A9Q0N644_9DIPT</name>
<keyword evidence="3" id="KW-1185">Reference proteome</keyword>
<dbReference type="PANTHER" id="PTHR11012">
    <property type="entry name" value="PROTEIN KINASE-LIKE DOMAIN-CONTAINING"/>
    <property type="match status" value="1"/>
</dbReference>
<reference evidence="2" key="1">
    <citation type="submission" date="2022-07" db="EMBL/GenBank/DDBJ databases">
        <authorList>
            <person name="Trinca V."/>
            <person name="Uliana J.V.C."/>
            <person name="Torres T.T."/>
            <person name="Ward R.J."/>
            <person name="Monesi N."/>
        </authorList>
    </citation>
    <scope>NUCLEOTIDE SEQUENCE</scope>
    <source>
        <strain evidence="2">HSMRA1968</strain>
        <tissue evidence="2">Whole embryos</tissue>
    </source>
</reference>
<dbReference type="OrthoDB" id="191037at2759"/>
<sequence>LSKYILKPLTKPGDNYNFLVQALEVESIKDESEVETLQLICKTPARFVTPSHSKQFLNEVHFYSDIIPAIEQFEQKAKVPQSERFDAFVRYFGSRVSLDPNATHVDGGAAILLENVKPLDFVVLDRRGKFEREEILAILKRLAKLHALIIAMRRLERNLFYTKVDPYLHTRYNDSFLETLINMTDKFANNLPIAFPNMTTEVLRTIRHQLNNSKEYLRMSSIHSASDTPYTTIYHRDLWAKNILIKNNGAAANSIQVKILDFQAYYYESFAFDLTFFLLYNAQIGDLNTHFKSFIEYYHSEFVKTMRLVNCPLDDYTYDKMWDEIKRKAKLNLLKLYLYLAFDQIEILQANDGTASDVDRFLEQLPPELILNRWKCINDLYIEHDLFGNDFNLFVKQNDNKMFK</sequence>
<dbReference type="SMART" id="SM00587">
    <property type="entry name" value="CHK"/>
    <property type="match status" value="1"/>
</dbReference>
<evidence type="ECO:0000313" key="3">
    <source>
        <dbReference type="Proteomes" id="UP001151699"/>
    </source>
</evidence>
<dbReference type="Pfam" id="PF02958">
    <property type="entry name" value="EcKL"/>
    <property type="match status" value="1"/>
</dbReference>
<dbReference type="SUPFAM" id="SSF56112">
    <property type="entry name" value="Protein kinase-like (PK-like)"/>
    <property type="match status" value="1"/>
</dbReference>
<proteinExistence type="predicted"/>
<dbReference type="InterPro" id="IPR004119">
    <property type="entry name" value="EcKL"/>
</dbReference>